<dbReference type="InterPro" id="IPR013324">
    <property type="entry name" value="RNA_pol_sigma_r3/r4-like"/>
</dbReference>
<evidence type="ECO:0000256" key="4">
    <source>
        <dbReference type="SAM" id="Coils"/>
    </source>
</evidence>
<evidence type="ECO:0000313" key="5">
    <source>
        <dbReference type="EMBL" id="RHJ88769.1"/>
    </source>
</evidence>
<dbReference type="Pfam" id="PF04297">
    <property type="entry name" value="UPF0122"/>
    <property type="match status" value="1"/>
</dbReference>
<keyword evidence="4" id="KW-0175">Coiled coil</keyword>
<comment type="caution">
    <text evidence="5">The sequence shown here is derived from an EMBL/GenBank/DDBJ whole genome shotgun (WGS) entry which is preliminary data.</text>
</comment>
<dbReference type="PANTHER" id="PTHR40083">
    <property type="entry name" value="UPF0122 PROTEIN CBO2450/CLC_2298"/>
    <property type="match status" value="1"/>
</dbReference>
<dbReference type="SUPFAM" id="SSF88659">
    <property type="entry name" value="Sigma3 and sigma4 domains of RNA polymerase sigma factors"/>
    <property type="match status" value="1"/>
</dbReference>
<dbReference type="OrthoDB" id="6392at2"/>
<dbReference type="InterPro" id="IPR007394">
    <property type="entry name" value="UPF0122"/>
</dbReference>
<dbReference type="InterPro" id="IPR036388">
    <property type="entry name" value="WH-like_DNA-bd_sf"/>
</dbReference>
<dbReference type="EMBL" id="QRMS01000002">
    <property type="protein sequence ID" value="RHJ88769.1"/>
    <property type="molecule type" value="Genomic_DNA"/>
</dbReference>
<dbReference type="AlphaFoldDB" id="A0A415E594"/>
<comment type="function">
    <text evidence="2 3">Might take part in the signal recognition particle (SRP) pathway. This is inferred from the conservation of its genetic proximity to ftsY/ffh. May be a regulatory protein.</text>
</comment>
<proteinExistence type="inferred from homology"/>
<evidence type="ECO:0000256" key="3">
    <source>
        <dbReference type="HAMAP-Rule" id="MF_00245"/>
    </source>
</evidence>
<dbReference type="Gene3D" id="1.10.10.10">
    <property type="entry name" value="Winged helix-like DNA-binding domain superfamily/Winged helix DNA-binding domain"/>
    <property type="match status" value="1"/>
</dbReference>
<dbReference type="STRING" id="1776384.GCA_900086585_04261"/>
<evidence type="ECO:0000256" key="1">
    <source>
        <dbReference type="ARBA" id="ARBA00008720"/>
    </source>
</evidence>
<dbReference type="InterPro" id="IPR054831">
    <property type="entry name" value="UPF0122_fam_protein"/>
</dbReference>
<reference evidence="5 6" key="1">
    <citation type="submission" date="2018-08" db="EMBL/GenBank/DDBJ databases">
        <title>A genome reference for cultivated species of the human gut microbiota.</title>
        <authorList>
            <person name="Zou Y."/>
            <person name="Xue W."/>
            <person name="Luo G."/>
        </authorList>
    </citation>
    <scope>NUCLEOTIDE SEQUENCE [LARGE SCALE GENOMIC DNA]</scope>
    <source>
        <strain evidence="5 6">AM07-24</strain>
    </source>
</reference>
<dbReference type="NCBIfam" id="NF045758">
    <property type="entry name" value="YlxM"/>
    <property type="match status" value="1"/>
</dbReference>
<organism evidence="5 6">
    <name type="scientific">Emergencia timonensis</name>
    <dbReference type="NCBI Taxonomy" id="1776384"/>
    <lineage>
        <taxon>Bacteria</taxon>
        <taxon>Bacillati</taxon>
        <taxon>Bacillota</taxon>
        <taxon>Clostridia</taxon>
        <taxon>Peptostreptococcales</taxon>
        <taxon>Anaerovoracaceae</taxon>
        <taxon>Emergencia</taxon>
    </lineage>
</organism>
<sequence length="118" mass="13396">MDSITEASLLYDFYGQLLTKRKQEVMELYHEENLSLAEIAEEFGISRAAVHDSLKSAEKSLKEYEEKLGLVSKLMQSNEAIAKIDSMLLELARKYNGNQELVDGLEEIKSVINGLERL</sequence>
<dbReference type="HAMAP" id="MF_00245">
    <property type="entry name" value="UPF0122"/>
    <property type="match status" value="1"/>
</dbReference>
<evidence type="ECO:0000256" key="2">
    <source>
        <dbReference type="ARBA" id="ARBA00024764"/>
    </source>
</evidence>
<protein>
    <recommendedName>
        <fullName evidence="3">UPF0122 protein DW099_09495</fullName>
    </recommendedName>
</protein>
<dbReference type="Proteomes" id="UP000284841">
    <property type="component" value="Unassembled WGS sequence"/>
</dbReference>
<keyword evidence="6" id="KW-1185">Reference proteome</keyword>
<comment type="similarity">
    <text evidence="1 3">Belongs to the UPF0122 family.</text>
</comment>
<name>A0A415E594_9FIRM</name>
<accession>A0A415E594</accession>
<feature type="coiled-coil region" evidence="4">
    <location>
        <begin position="47"/>
        <end position="74"/>
    </location>
</feature>
<evidence type="ECO:0000313" key="6">
    <source>
        <dbReference type="Proteomes" id="UP000284841"/>
    </source>
</evidence>
<dbReference type="PANTHER" id="PTHR40083:SF1">
    <property type="entry name" value="UPF0122 PROTEIN YLXM"/>
    <property type="match status" value="1"/>
</dbReference>
<gene>
    <name evidence="5" type="ORF">DW099_09495</name>
</gene>